<gene>
    <name evidence="1" type="ORF">Q8A67_003771</name>
</gene>
<proteinExistence type="predicted"/>
<evidence type="ECO:0000313" key="1">
    <source>
        <dbReference type="EMBL" id="KAK2911638.1"/>
    </source>
</evidence>
<comment type="caution">
    <text evidence="1">The sequence shown here is derived from an EMBL/GenBank/DDBJ whole genome shotgun (WGS) entry which is preliminary data.</text>
</comment>
<keyword evidence="2" id="KW-1185">Reference proteome</keyword>
<protein>
    <submittedName>
        <fullName evidence="1">Uncharacterized protein</fullName>
    </submittedName>
</protein>
<reference evidence="1" key="1">
    <citation type="submission" date="2023-08" db="EMBL/GenBank/DDBJ databases">
        <title>Chromosome-level Genome Assembly of mud carp (Cirrhinus molitorella).</title>
        <authorList>
            <person name="Liu H."/>
        </authorList>
    </citation>
    <scope>NUCLEOTIDE SEQUENCE</scope>
    <source>
        <strain evidence="1">Prfri</strain>
        <tissue evidence="1">Muscle</tissue>
    </source>
</reference>
<accession>A0AA88Q5T2</accession>
<sequence length="90" mass="10437">MTDRYPLAEKAMSESYARLRFKDTSLLIWQQQQLELEKAPPTNYLSRSQSSWYTQYGNQAVVVRDKTRLKDSDTQLYLLGSAGGIEEEEL</sequence>
<evidence type="ECO:0000313" key="2">
    <source>
        <dbReference type="Proteomes" id="UP001187343"/>
    </source>
</evidence>
<dbReference type="EMBL" id="JAUYZG010000003">
    <property type="protein sequence ID" value="KAK2911638.1"/>
    <property type="molecule type" value="Genomic_DNA"/>
</dbReference>
<dbReference type="Proteomes" id="UP001187343">
    <property type="component" value="Unassembled WGS sequence"/>
</dbReference>
<organism evidence="1 2">
    <name type="scientific">Cirrhinus molitorella</name>
    <name type="common">mud carp</name>
    <dbReference type="NCBI Taxonomy" id="172907"/>
    <lineage>
        <taxon>Eukaryota</taxon>
        <taxon>Metazoa</taxon>
        <taxon>Chordata</taxon>
        <taxon>Craniata</taxon>
        <taxon>Vertebrata</taxon>
        <taxon>Euteleostomi</taxon>
        <taxon>Actinopterygii</taxon>
        <taxon>Neopterygii</taxon>
        <taxon>Teleostei</taxon>
        <taxon>Ostariophysi</taxon>
        <taxon>Cypriniformes</taxon>
        <taxon>Cyprinidae</taxon>
        <taxon>Labeoninae</taxon>
        <taxon>Labeonini</taxon>
        <taxon>Cirrhinus</taxon>
    </lineage>
</organism>
<name>A0AA88Q5T2_9TELE</name>
<dbReference type="AlphaFoldDB" id="A0AA88Q5T2"/>